<dbReference type="Pfam" id="PF07727">
    <property type="entry name" value="RVT_2"/>
    <property type="match status" value="1"/>
</dbReference>
<dbReference type="AlphaFoldDB" id="A0AAQ3TR38"/>
<dbReference type="InterPro" id="IPR043502">
    <property type="entry name" value="DNA/RNA_pol_sf"/>
</dbReference>
<protein>
    <recommendedName>
        <fullName evidence="1">Reverse transcriptase Ty1/copia-type domain-containing protein</fullName>
    </recommendedName>
</protein>
<dbReference type="SUPFAM" id="SSF56672">
    <property type="entry name" value="DNA/RNA polymerases"/>
    <property type="match status" value="1"/>
</dbReference>
<sequence>MNGVTHEELENFERNHVWDLVEPPPNCRPIGTKWVFKNKQGEDGMVVRNKARLVAQGFCQMEGIDYEETFAPVACLEAIRILLAFAASKGIKLQQMDVKSAFLNGFIEEEVYVRQPPGFESARFLERVYKLRKALYGLKQAPRAWYARLKSFLLKSGFVMGSVDKTLFLLSCGGDTTIVRIYVDDIIFGGSSHALVSSFAERMSGEFEMSLMGELRFFLEFCRSSKALRVPSSIKPSTQGTYSRSLTWVTLNP</sequence>
<feature type="domain" description="Reverse transcriptase Ty1/copia-type" evidence="1">
    <location>
        <begin position="15"/>
        <end position="220"/>
    </location>
</feature>
<accession>A0AAQ3TR38</accession>
<evidence type="ECO:0000313" key="3">
    <source>
        <dbReference type="Proteomes" id="UP001341281"/>
    </source>
</evidence>
<reference evidence="2 3" key="1">
    <citation type="submission" date="2024-02" db="EMBL/GenBank/DDBJ databases">
        <title>High-quality chromosome-scale genome assembly of Pensacola bahiagrass (Paspalum notatum Flugge var. saurae).</title>
        <authorList>
            <person name="Vega J.M."/>
            <person name="Podio M."/>
            <person name="Orjuela J."/>
            <person name="Siena L.A."/>
            <person name="Pessino S.C."/>
            <person name="Combes M.C."/>
            <person name="Mariac C."/>
            <person name="Albertini E."/>
            <person name="Pupilli F."/>
            <person name="Ortiz J.P.A."/>
            <person name="Leblanc O."/>
        </authorList>
    </citation>
    <scope>NUCLEOTIDE SEQUENCE [LARGE SCALE GENOMIC DNA]</scope>
    <source>
        <strain evidence="2">R1</strain>
        <tissue evidence="2">Leaf</tissue>
    </source>
</reference>
<proteinExistence type="predicted"/>
<dbReference type="PANTHER" id="PTHR43383:SF2">
    <property type="entry name" value="AMIDOHYDROLASE 2 FAMILY PROTEIN"/>
    <property type="match status" value="1"/>
</dbReference>
<dbReference type="PANTHER" id="PTHR43383">
    <property type="entry name" value="NODULIN 6"/>
    <property type="match status" value="1"/>
</dbReference>
<dbReference type="InterPro" id="IPR013103">
    <property type="entry name" value="RVT_2"/>
</dbReference>
<name>A0AAQ3TR38_PASNO</name>
<evidence type="ECO:0000259" key="1">
    <source>
        <dbReference type="Pfam" id="PF07727"/>
    </source>
</evidence>
<dbReference type="Proteomes" id="UP001341281">
    <property type="component" value="Chromosome 05"/>
</dbReference>
<evidence type="ECO:0000313" key="2">
    <source>
        <dbReference type="EMBL" id="WVZ75632.1"/>
    </source>
</evidence>
<gene>
    <name evidence="2" type="ORF">U9M48_023669</name>
</gene>
<keyword evidence="3" id="KW-1185">Reference proteome</keyword>
<organism evidence="2 3">
    <name type="scientific">Paspalum notatum var. saurae</name>
    <dbReference type="NCBI Taxonomy" id="547442"/>
    <lineage>
        <taxon>Eukaryota</taxon>
        <taxon>Viridiplantae</taxon>
        <taxon>Streptophyta</taxon>
        <taxon>Embryophyta</taxon>
        <taxon>Tracheophyta</taxon>
        <taxon>Spermatophyta</taxon>
        <taxon>Magnoliopsida</taxon>
        <taxon>Liliopsida</taxon>
        <taxon>Poales</taxon>
        <taxon>Poaceae</taxon>
        <taxon>PACMAD clade</taxon>
        <taxon>Panicoideae</taxon>
        <taxon>Andropogonodae</taxon>
        <taxon>Paspaleae</taxon>
        <taxon>Paspalinae</taxon>
        <taxon>Paspalum</taxon>
    </lineage>
</organism>
<dbReference type="EMBL" id="CP144749">
    <property type="protein sequence ID" value="WVZ75632.1"/>
    <property type="molecule type" value="Genomic_DNA"/>
</dbReference>